<dbReference type="InterPro" id="IPR050126">
    <property type="entry name" value="Ap4A_hydrolase"/>
</dbReference>
<comment type="caution">
    <text evidence="3">The sequence shown here is derived from an EMBL/GenBank/DDBJ whole genome shotgun (WGS) entry which is preliminary data.</text>
</comment>
<dbReference type="Gene3D" id="3.60.21.10">
    <property type="match status" value="1"/>
</dbReference>
<name>A0AAX0YTF6_9GAMM</name>
<accession>A0AAX0YTF6</accession>
<sequence length="255" mass="29638">MRIAVISDIHANVFALKKALNIITKSSVDKVIFLGDLLTYGCDVNQTIEALQMFSYKKQTVFIKGNHDQIYFDMQNKKEFQYKPFPDFILESVWHTYNEMDCKLIDVFDWKDSTIIENIYFSHANALGYGNWCYLNTDDEIYQTSKIILNDDLSGGVFGHTHRNKYSDVSLYELNHMEKNINNSYIQTGKCFITNPGSIGQPRGNTPSFLLMDIMSEKVRTELVYFEYEDVKHIESINKSTLSIKTKNKLISYFK</sequence>
<dbReference type="InterPro" id="IPR024654">
    <property type="entry name" value="Calcineurin-like_PHP_lpxH"/>
</dbReference>
<evidence type="ECO:0000256" key="1">
    <source>
        <dbReference type="ARBA" id="ARBA00008950"/>
    </source>
</evidence>
<dbReference type="InterPro" id="IPR029052">
    <property type="entry name" value="Metallo-depent_PP-like"/>
</dbReference>
<reference evidence="3 4" key="1">
    <citation type="submission" date="2018-01" db="EMBL/GenBank/DDBJ databases">
        <title>Whole genome sequencing of Histamine producing bacteria.</title>
        <authorList>
            <person name="Butler K."/>
        </authorList>
    </citation>
    <scope>NUCLEOTIDE SEQUENCE [LARGE SCALE GENOMIC DNA]</scope>
    <source>
        <strain evidence="3 4">A1-4</strain>
    </source>
</reference>
<dbReference type="PANTHER" id="PTHR42850">
    <property type="entry name" value="METALLOPHOSPHOESTERASE"/>
    <property type="match status" value="1"/>
</dbReference>
<evidence type="ECO:0000259" key="2">
    <source>
        <dbReference type="Pfam" id="PF12850"/>
    </source>
</evidence>
<dbReference type="GO" id="GO:0016791">
    <property type="term" value="F:phosphatase activity"/>
    <property type="evidence" value="ECO:0007669"/>
    <property type="project" value="TreeGrafter"/>
</dbReference>
<feature type="domain" description="Calcineurin-like phosphoesterase" evidence="2">
    <location>
        <begin position="1"/>
        <end position="215"/>
    </location>
</feature>
<dbReference type="PANTHER" id="PTHR42850:SF2">
    <property type="entry name" value="BLL5683 PROTEIN"/>
    <property type="match status" value="1"/>
</dbReference>
<dbReference type="SUPFAM" id="SSF56300">
    <property type="entry name" value="Metallo-dependent phosphatases"/>
    <property type="match status" value="1"/>
</dbReference>
<dbReference type="AlphaFoldDB" id="A0AAX0YTF6"/>
<dbReference type="GO" id="GO:0005737">
    <property type="term" value="C:cytoplasm"/>
    <property type="evidence" value="ECO:0007669"/>
    <property type="project" value="TreeGrafter"/>
</dbReference>
<dbReference type="InterPro" id="IPR011152">
    <property type="entry name" value="Pesterase_MJ0912"/>
</dbReference>
<gene>
    <name evidence="3" type="ORF">C0W53_10430</name>
</gene>
<dbReference type="PIRSF" id="PIRSF000883">
    <property type="entry name" value="Pesterase_MJ0912"/>
    <property type="match status" value="1"/>
</dbReference>
<evidence type="ECO:0000313" key="3">
    <source>
        <dbReference type="EMBL" id="PSX44987.1"/>
    </source>
</evidence>
<proteinExistence type="inferred from homology"/>
<protein>
    <submittedName>
        <fullName evidence="3">Metallophosphoesterase</fullName>
    </submittedName>
</protein>
<organism evidence="3 4">
    <name type="scientific">Photobacterium kishitanii</name>
    <dbReference type="NCBI Taxonomy" id="318456"/>
    <lineage>
        <taxon>Bacteria</taxon>
        <taxon>Pseudomonadati</taxon>
        <taxon>Pseudomonadota</taxon>
        <taxon>Gammaproteobacteria</taxon>
        <taxon>Vibrionales</taxon>
        <taxon>Vibrionaceae</taxon>
        <taxon>Photobacterium</taxon>
    </lineage>
</organism>
<evidence type="ECO:0000313" key="4">
    <source>
        <dbReference type="Proteomes" id="UP000240728"/>
    </source>
</evidence>
<comment type="similarity">
    <text evidence="1">Belongs to the metallophosphoesterase superfamily. YfcE family.</text>
</comment>
<keyword evidence="4" id="KW-1185">Reference proteome</keyword>
<dbReference type="RefSeq" id="WP_045043291.1">
    <property type="nucleotide sequence ID" value="NZ_JZTB01000016.1"/>
</dbReference>
<dbReference type="EMBL" id="PYOZ01000005">
    <property type="protein sequence ID" value="PSX44987.1"/>
    <property type="molecule type" value="Genomic_DNA"/>
</dbReference>
<dbReference type="Proteomes" id="UP000240728">
    <property type="component" value="Unassembled WGS sequence"/>
</dbReference>
<dbReference type="Pfam" id="PF12850">
    <property type="entry name" value="Metallophos_2"/>
    <property type="match status" value="1"/>
</dbReference>